<proteinExistence type="predicted"/>
<accession>A0A9X3UQU6</accession>
<evidence type="ECO:0000313" key="1">
    <source>
        <dbReference type="EMBL" id="MDA5401489.1"/>
    </source>
</evidence>
<dbReference type="Proteomes" id="UP001151234">
    <property type="component" value="Unassembled WGS sequence"/>
</dbReference>
<dbReference type="AlphaFoldDB" id="A0A9X3UQU6"/>
<protein>
    <submittedName>
        <fullName evidence="1">Uncharacterized protein</fullName>
    </submittedName>
</protein>
<organism evidence="1 2">
    <name type="scientific">Hoeflea prorocentri</name>
    <dbReference type="NCBI Taxonomy" id="1922333"/>
    <lineage>
        <taxon>Bacteria</taxon>
        <taxon>Pseudomonadati</taxon>
        <taxon>Pseudomonadota</taxon>
        <taxon>Alphaproteobacteria</taxon>
        <taxon>Hyphomicrobiales</taxon>
        <taxon>Rhizobiaceae</taxon>
        <taxon>Hoeflea</taxon>
    </lineage>
</organism>
<sequence>MDNLAPLHAQAGRTRFAKSLNNAGAAAYVSLSFRMTNRVTVLSSRRTPFGLAPDGAGHKARRAVALAVLGTVFFSIVFARKKGSKLVELRKADRLSPLLRRARAAPAHRRCAVRRVSEKTIVSDIIYHRHGRGPVAQVVRAHA</sequence>
<gene>
    <name evidence="1" type="ORF">OQ273_23155</name>
</gene>
<evidence type="ECO:0000313" key="2">
    <source>
        <dbReference type="Proteomes" id="UP001151234"/>
    </source>
</evidence>
<reference evidence="1" key="1">
    <citation type="submission" date="2022-11" db="EMBL/GenBank/DDBJ databases">
        <title>Draft genome sequence of Hoeflea poritis E7-10 and Hoeflea prorocentri PM5-8, separated from scleractinian coral Porites lutea and marine dinoflagellate.</title>
        <authorList>
            <person name="Zhang G."/>
            <person name="Wei Q."/>
            <person name="Cai L."/>
        </authorList>
    </citation>
    <scope>NUCLEOTIDE SEQUENCE</scope>
    <source>
        <strain evidence="1">PM5-8</strain>
    </source>
</reference>
<keyword evidence="2" id="KW-1185">Reference proteome</keyword>
<name>A0A9X3UQU6_9HYPH</name>
<dbReference type="EMBL" id="JAPJZI010000002">
    <property type="protein sequence ID" value="MDA5401489.1"/>
    <property type="molecule type" value="Genomic_DNA"/>
</dbReference>
<comment type="caution">
    <text evidence="1">The sequence shown here is derived from an EMBL/GenBank/DDBJ whole genome shotgun (WGS) entry which is preliminary data.</text>
</comment>
<dbReference type="RefSeq" id="WP_267993473.1">
    <property type="nucleotide sequence ID" value="NZ_JAPJZI010000002.1"/>
</dbReference>